<evidence type="ECO:0000256" key="3">
    <source>
        <dbReference type="ARBA" id="ARBA00022490"/>
    </source>
</evidence>
<evidence type="ECO:0000256" key="1">
    <source>
        <dbReference type="ARBA" id="ARBA00004123"/>
    </source>
</evidence>
<evidence type="ECO:0000313" key="6">
    <source>
        <dbReference type="EMBL" id="KAF1937757.1"/>
    </source>
</evidence>
<evidence type="ECO:0000256" key="5">
    <source>
        <dbReference type="SAM" id="MobiDB-lite"/>
    </source>
</evidence>
<organism evidence="6 7">
    <name type="scientific">Clathrospora elynae</name>
    <dbReference type="NCBI Taxonomy" id="706981"/>
    <lineage>
        <taxon>Eukaryota</taxon>
        <taxon>Fungi</taxon>
        <taxon>Dikarya</taxon>
        <taxon>Ascomycota</taxon>
        <taxon>Pezizomycotina</taxon>
        <taxon>Dothideomycetes</taxon>
        <taxon>Pleosporomycetidae</taxon>
        <taxon>Pleosporales</taxon>
        <taxon>Diademaceae</taxon>
        <taxon>Clathrospora</taxon>
    </lineage>
</organism>
<keyword evidence="7" id="KW-1185">Reference proteome</keyword>
<dbReference type="PANTHER" id="PTHR21399">
    <property type="entry name" value="CHLORIDE CONDUCTANCE REGULATORY PROTEIN ICLN"/>
    <property type="match status" value="1"/>
</dbReference>
<dbReference type="Pfam" id="PF03517">
    <property type="entry name" value="Voldacs"/>
    <property type="match status" value="1"/>
</dbReference>
<accession>A0A6A5SK72</accession>
<reference evidence="6" key="1">
    <citation type="journal article" date="2020" name="Stud. Mycol.">
        <title>101 Dothideomycetes genomes: a test case for predicting lifestyles and emergence of pathogens.</title>
        <authorList>
            <person name="Haridas S."/>
            <person name="Albert R."/>
            <person name="Binder M."/>
            <person name="Bloem J."/>
            <person name="Labutti K."/>
            <person name="Salamov A."/>
            <person name="Andreopoulos B."/>
            <person name="Baker S."/>
            <person name="Barry K."/>
            <person name="Bills G."/>
            <person name="Bluhm B."/>
            <person name="Cannon C."/>
            <person name="Castanera R."/>
            <person name="Culley D."/>
            <person name="Daum C."/>
            <person name="Ezra D."/>
            <person name="Gonzalez J."/>
            <person name="Henrissat B."/>
            <person name="Kuo A."/>
            <person name="Liang C."/>
            <person name="Lipzen A."/>
            <person name="Lutzoni F."/>
            <person name="Magnuson J."/>
            <person name="Mondo S."/>
            <person name="Nolan M."/>
            <person name="Ohm R."/>
            <person name="Pangilinan J."/>
            <person name="Park H.-J."/>
            <person name="Ramirez L."/>
            <person name="Alfaro M."/>
            <person name="Sun H."/>
            <person name="Tritt A."/>
            <person name="Yoshinaga Y."/>
            <person name="Zwiers L.-H."/>
            <person name="Turgeon B."/>
            <person name="Goodwin S."/>
            <person name="Spatafora J."/>
            <person name="Crous P."/>
            <person name="Grigoriev I."/>
        </authorList>
    </citation>
    <scope>NUCLEOTIDE SEQUENCE</scope>
    <source>
        <strain evidence="6">CBS 161.51</strain>
    </source>
</reference>
<gene>
    <name evidence="6" type="ORF">EJ02DRAFT_356170</name>
</gene>
<dbReference type="GO" id="GO:0005829">
    <property type="term" value="C:cytosol"/>
    <property type="evidence" value="ECO:0007669"/>
    <property type="project" value="TreeGrafter"/>
</dbReference>
<keyword evidence="3" id="KW-0963">Cytoplasm</keyword>
<dbReference type="GO" id="GO:0034715">
    <property type="term" value="C:pICln-Sm protein complex"/>
    <property type="evidence" value="ECO:0007669"/>
    <property type="project" value="TreeGrafter"/>
</dbReference>
<evidence type="ECO:0000256" key="2">
    <source>
        <dbReference type="ARBA" id="ARBA00004496"/>
    </source>
</evidence>
<feature type="compositionally biased region" description="Basic and acidic residues" evidence="5">
    <location>
        <begin position="243"/>
        <end position="254"/>
    </location>
</feature>
<proteinExistence type="predicted"/>
<keyword evidence="4" id="KW-0539">Nucleus</keyword>
<dbReference type="GO" id="GO:0005681">
    <property type="term" value="C:spliceosomal complex"/>
    <property type="evidence" value="ECO:0007669"/>
    <property type="project" value="TreeGrafter"/>
</dbReference>
<feature type="region of interest" description="Disordered" evidence="5">
    <location>
        <begin position="218"/>
        <end position="254"/>
    </location>
</feature>
<evidence type="ECO:0008006" key="8">
    <source>
        <dbReference type="Google" id="ProtNLM"/>
    </source>
</evidence>
<evidence type="ECO:0000313" key="7">
    <source>
        <dbReference type="Proteomes" id="UP000800038"/>
    </source>
</evidence>
<dbReference type="GO" id="GO:0000387">
    <property type="term" value="P:spliceosomal snRNP assembly"/>
    <property type="evidence" value="ECO:0007669"/>
    <property type="project" value="TreeGrafter"/>
</dbReference>
<name>A0A6A5SK72_9PLEO</name>
<dbReference type="GO" id="GO:0045292">
    <property type="term" value="P:mRNA cis splicing, via spliceosome"/>
    <property type="evidence" value="ECO:0007669"/>
    <property type="project" value="TreeGrafter"/>
</dbReference>
<comment type="subcellular location">
    <subcellularLocation>
        <location evidence="2">Cytoplasm</location>
    </subcellularLocation>
    <subcellularLocation>
        <location evidence="1">Nucleus</location>
    </subcellularLocation>
</comment>
<dbReference type="Proteomes" id="UP000800038">
    <property type="component" value="Unassembled WGS sequence"/>
</dbReference>
<dbReference type="OrthoDB" id="19714at2759"/>
<sequence>MALRHIETAPTTDEFTPIQQHQEQTPSTFFDSKPVLYAHYDGLTLSAPASQFQQDVAFSKFTSEGDGEDALVKDIAVWVSSESLIFFQNSPSPTGVSIPYPAVALHATMKFKSTVEALYMNLSLNDAETVNDEEEIQMLELTVLPPSYSSSPDTACIKDIFGAMNICADLHPDPNASDDDDGEDLLDDSAPGANGWITADNMDEYIDEDGNFRGMVIGDELGPGAGTVRSRDDDEGTNGMNDVHGHGEKYHRTG</sequence>
<dbReference type="Gene3D" id="2.30.29.30">
    <property type="entry name" value="Pleckstrin-homology domain (PH domain)/Phosphotyrosine-binding domain (PTB)"/>
    <property type="match status" value="1"/>
</dbReference>
<feature type="compositionally biased region" description="Acidic residues" evidence="5">
    <location>
        <begin position="176"/>
        <end position="187"/>
    </location>
</feature>
<protein>
    <recommendedName>
        <fullName evidence="8">Regulator of volume decrease after cellular swelling-domain-containing protein</fullName>
    </recommendedName>
</protein>
<dbReference type="PANTHER" id="PTHR21399:SF0">
    <property type="entry name" value="METHYLOSOME SUBUNIT PICLN"/>
    <property type="match status" value="1"/>
</dbReference>
<dbReference type="InterPro" id="IPR011993">
    <property type="entry name" value="PH-like_dom_sf"/>
</dbReference>
<dbReference type="AlphaFoldDB" id="A0A6A5SK72"/>
<evidence type="ECO:0000256" key="4">
    <source>
        <dbReference type="ARBA" id="ARBA00023242"/>
    </source>
</evidence>
<dbReference type="InterPro" id="IPR039924">
    <property type="entry name" value="ICln/Lot5/Saf5"/>
</dbReference>
<feature type="region of interest" description="Disordered" evidence="5">
    <location>
        <begin position="172"/>
        <end position="196"/>
    </location>
</feature>
<dbReference type="EMBL" id="ML976127">
    <property type="protein sequence ID" value="KAF1937757.1"/>
    <property type="molecule type" value="Genomic_DNA"/>
</dbReference>